<name>A0ABQ6HBZ1_9GAMM</name>
<evidence type="ECO:0000313" key="6">
    <source>
        <dbReference type="EMBL" id="GLX85117.1"/>
    </source>
</evidence>
<feature type="domain" description="HDOD" evidence="5">
    <location>
        <begin position="124"/>
        <end position="322"/>
    </location>
</feature>
<dbReference type="PROSITE" id="PS01124">
    <property type="entry name" value="HTH_ARAC_FAMILY_2"/>
    <property type="match status" value="1"/>
</dbReference>
<evidence type="ECO:0000259" key="4">
    <source>
        <dbReference type="PROSITE" id="PS01124"/>
    </source>
</evidence>
<organism evidence="6 7">
    <name type="scientific">Thalassotalea loyana</name>
    <dbReference type="NCBI Taxonomy" id="280483"/>
    <lineage>
        <taxon>Bacteria</taxon>
        <taxon>Pseudomonadati</taxon>
        <taxon>Pseudomonadota</taxon>
        <taxon>Gammaproteobacteria</taxon>
        <taxon>Alteromonadales</taxon>
        <taxon>Colwelliaceae</taxon>
        <taxon>Thalassotalea</taxon>
    </lineage>
</organism>
<protein>
    <recommendedName>
        <fullName evidence="8">Helix-turn-helix domain-containing protein</fullName>
    </recommendedName>
</protein>
<sequence>MSTLSEAVTQKLLVSPLPAALTLEQCAKELHMSTTSFRRKLANDDTSYKAIQTKFLNALCVESLRKNSIKIDELAFKLGYSERATFERAFKQKFNITPSQYRNLANTSQTHDQKTTFSQIIDSLPPMPKSCAELIKYKATGNIDLDRVVDIIELDPVFTGRVMGQASTAVYGKTPADLHEAIGRNIGIDNVINFAVLYGIGDALNEVVDEQLLKTYHRSFSLAANCLTWFKNRKLFDQSVDYAISQQVLMFGLIGIFLLNHREMPKADYVIPAVEGIDELSILNKQLEKVCGVSIFSASALMLSQWHIDVNVVKWLLALDKLKLKAGNLTGNKQVCAFHFMLDCLYRCATHREFNDDIYMQAKSFAIDDLDGLTQIFN</sequence>
<comment type="caution">
    <text evidence="6">The sequence shown here is derived from an EMBL/GenBank/DDBJ whole genome shotgun (WGS) entry which is preliminary data.</text>
</comment>
<keyword evidence="2" id="KW-0238">DNA-binding</keyword>
<reference evidence="6 7" key="1">
    <citation type="submission" date="2023-03" db="EMBL/GenBank/DDBJ databases">
        <title>Thalassotalea loyana LMG 22536T draft genome sequence.</title>
        <authorList>
            <person name="Sawabe T."/>
        </authorList>
    </citation>
    <scope>NUCLEOTIDE SEQUENCE [LARGE SCALE GENOMIC DNA]</scope>
    <source>
        <strain evidence="6 7">LMG 22536</strain>
    </source>
</reference>
<dbReference type="PANTHER" id="PTHR47894">
    <property type="entry name" value="HTH-TYPE TRANSCRIPTIONAL REGULATOR GADX"/>
    <property type="match status" value="1"/>
</dbReference>
<keyword evidence="7" id="KW-1185">Reference proteome</keyword>
<dbReference type="InterPro" id="IPR018060">
    <property type="entry name" value="HTH_AraC"/>
</dbReference>
<evidence type="ECO:0000313" key="7">
    <source>
        <dbReference type="Proteomes" id="UP001157134"/>
    </source>
</evidence>
<dbReference type="Pfam" id="PF08668">
    <property type="entry name" value="HDOD"/>
    <property type="match status" value="1"/>
</dbReference>
<evidence type="ECO:0008006" key="8">
    <source>
        <dbReference type="Google" id="ProtNLM"/>
    </source>
</evidence>
<dbReference type="InterPro" id="IPR020449">
    <property type="entry name" value="Tscrpt_reg_AraC-type_HTH"/>
</dbReference>
<dbReference type="SUPFAM" id="SSF46689">
    <property type="entry name" value="Homeodomain-like"/>
    <property type="match status" value="1"/>
</dbReference>
<dbReference type="RefSeq" id="WP_284296909.1">
    <property type="nucleotide sequence ID" value="NZ_BSSV01000002.1"/>
</dbReference>
<dbReference type="Proteomes" id="UP001157134">
    <property type="component" value="Unassembled WGS sequence"/>
</dbReference>
<evidence type="ECO:0000259" key="5">
    <source>
        <dbReference type="PROSITE" id="PS51833"/>
    </source>
</evidence>
<dbReference type="EMBL" id="BSSV01000002">
    <property type="protein sequence ID" value="GLX85117.1"/>
    <property type="molecule type" value="Genomic_DNA"/>
</dbReference>
<dbReference type="InterPro" id="IPR009057">
    <property type="entry name" value="Homeodomain-like_sf"/>
</dbReference>
<gene>
    <name evidence="6" type="ORF">tloyanaT_13690</name>
</gene>
<proteinExistence type="predicted"/>
<dbReference type="InterPro" id="IPR013976">
    <property type="entry name" value="HDOD"/>
</dbReference>
<evidence type="ECO:0000256" key="2">
    <source>
        <dbReference type="ARBA" id="ARBA00023125"/>
    </source>
</evidence>
<dbReference type="Gene3D" id="1.10.10.60">
    <property type="entry name" value="Homeodomain-like"/>
    <property type="match status" value="1"/>
</dbReference>
<keyword evidence="3" id="KW-0804">Transcription</keyword>
<feature type="domain" description="HTH araC/xylS-type" evidence="4">
    <location>
        <begin position="1"/>
        <end position="104"/>
    </location>
</feature>
<dbReference type="SUPFAM" id="SSF109604">
    <property type="entry name" value="HD-domain/PDEase-like"/>
    <property type="match status" value="1"/>
</dbReference>
<keyword evidence="1" id="KW-0805">Transcription regulation</keyword>
<dbReference type="PROSITE" id="PS51833">
    <property type="entry name" value="HDOD"/>
    <property type="match status" value="1"/>
</dbReference>
<accession>A0ABQ6HBZ1</accession>
<dbReference type="SMART" id="SM00342">
    <property type="entry name" value="HTH_ARAC"/>
    <property type="match status" value="1"/>
</dbReference>
<dbReference type="PRINTS" id="PR00032">
    <property type="entry name" value="HTHARAC"/>
</dbReference>
<evidence type="ECO:0000256" key="3">
    <source>
        <dbReference type="ARBA" id="ARBA00023163"/>
    </source>
</evidence>
<dbReference type="PANTHER" id="PTHR47894:SF4">
    <property type="entry name" value="HTH-TYPE TRANSCRIPTIONAL REGULATOR GADX"/>
    <property type="match status" value="1"/>
</dbReference>
<dbReference type="Gene3D" id="1.10.3210.10">
    <property type="entry name" value="Hypothetical protein af1432"/>
    <property type="match status" value="1"/>
</dbReference>
<dbReference type="Pfam" id="PF12833">
    <property type="entry name" value="HTH_18"/>
    <property type="match status" value="1"/>
</dbReference>
<evidence type="ECO:0000256" key="1">
    <source>
        <dbReference type="ARBA" id="ARBA00023015"/>
    </source>
</evidence>